<evidence type="ECO:0000313" key="1">
    <source>
        <dbReference type="EMBL" id="SDU83042.1"/>
    </source>
</evidence>
<dbReference type="Pfam" id="PF10012">
    <property type="entry name" value="DUF2255"/>
    <property type="match status" value="1"/>
</dbReference>
<sequence length="127" mass="13905">MVDHTMTDSSAALDYLTRTGTVHLATRTEDGREIVTKIWAVVVDGQAYIRNGYGDSSKWYPRIRGAGRAAFVDGRNRYDVTADLVDDEATNVAVDDAFSSKYGHSGSLRMMITGDVRTSTLRVTPVA</sequence>
<organism evidence="1 2">
    <name type="scientific">Jiangella alkaliphila</name>
    <dbReference type="NCBI Taxonomy" id="419479"/>
    <lineage>
        <taxon>Bacteria</taxon>
        <taxon>Bacillati</taxon>
        <taxon>Actinomycetota</taxon>
        <taxon>Actinomycetes</taxon>
        <taxon>Jiangellales</taxon>
        <taxon>Jiangellaceae</taxon>
        <taxon>Jiangella</taxon>
    </lineage>
</organism>
<dbReference type="EMBL" id="LT629791">
    <property type="protein sequence ID" value="SDU83042.1"/>
    <property type="molecule type" value="Genomic_DNA"/>
</dbReference>
<accession>A0A1H2LQC9</accession>
<proteinExistence type="predicted"/>
<dbReference type="InterPro" id="IPR012349">
    <property type="entry name" value="Split_barrel_FMN-bd"/>
</dbReference>
<dbReference type="AlphaFoldDB" id="A0A1H2LQC9"/>
<reference evidence="2" key="1">
    <citation type="submission" date="2016-10" db="EMBL/GenBank/DDBJ databases">
        <authorList>
            <person name="Varghese N."/>
            <person name="Submissions S."/>
        </authorList>
    </citation>
    <scope>NUCLEOTIDE SEQUENCE [LARGE SCALE GENOMIC DNA]</scope>
    <source>
        <strain evidence="2">DSM 45079</strain>
    </source>
</reference>
<gene>
    <name evidence="1" type="ORF">SAMN04488563_6490</name>
</gene>
<evidence type="ECO:0000313" key="2">
    <source>
        <dbReference type="Proteomes" id="UP000182977"/>
    </source>
</evidence>
<name>A0A1H2LQC9_9ACTN</name>
<dbReference type="Gene3D" id="2.30.110.10">
    <property type="entry name" value="Electron Transport, Fmn-binding Protein, Chain A"/>
    <property type="match status" value="1"/>
</dbReference>
<evidence type="ECO:0008006" key="3">
    <source>
        <dbReference type="Google" id="ProtNLM"/>
    </source>
</evidence>
<keyword evidence="2" id="KW-1185">Reference proteome</keyword>
<dbReference type="SUPFAM" id="SSF50475">
    <property type="entry name" value="FMN-binding split barrel"/>
    <property type="match status" value="1"/>
</dbReference>
<dbReference type="STRING" id="419479.SAMN04488563_6490"/>
<dbReference type="InterPro" id="IPR016888">
    <property type="entry name" value="UCP028498"/>
</dbReference>
<dbReference type="Proteomes" id="UP000182977">
    <property type="component" value="Chromosome I"/>
</dbReference>
<protein>
    <recommendedName>
        <fullName evidence="3">DUF2255 family protein</fullName>
    </recommendedName>
</protein>